<accession>T1AQD9</accession>
<protein>
    <submittedName>
        <fullName evidence="1">Uncharacterized protein</fullName>
    </submittedName>
</protein>
<proteinExistence type="predicted"/>
<reference evidence="1" key="2">
    <citation type="journal article" date="2014" name="ISME J.">
        <title>Microbial stratification in low pH oxic and suboxic macroscopic growths along an acid mine drainage.</title>
        <authorList>
            <person name="Mendez-Garcia C."/>
            <person name="Mesa V."/>
            <person name="Sprenger R.R."/>
            <person name="Richter M."/>
            <person name="Diez M.S."/>
            <person name="Solano J."/>
            <person name="Bargiela R."/>
            <person name="Golyshina O.V."/>
            <person name="Manteca A."/>
            <person name="Ramos J.L."/>
            <person name="Gallego J.R."/>
            <person name="Llorente I."/>
            <person name="Martins Dos Santos V.A."/>
            <person name="Jensen O.N."/>
            <person name="Pelaez A.I."/>
            <person name="Sanchez J."/>
            <person name="Ferrer M."/>
        </authorList>
    </citation>
    <scope>NUCLEOTIDE SEQUENCE</scope>
</reference>
<organism evidence="1">
    <name type="scientific">mine drainage metagenome</name>
    <dbReference type="NCBI Taxonomy" id="410659"/>
    <lineage>
        <taxon>unclassified sequences</taxon>
        <taxon>metagenomes</taxon>
        <taxon>ecological metagenomes</taxon>
    </lineage>
</organism>
<feature type="non-terminal residue" evidence="1">
    <location>
        <position position="1"/>
    </location>
</feature>
<dbReference type="EMBL" id="AUZZ01002607">
    <property type="protein sequence ID" value="EQD59572.1"/>
    <property type="molecule type" value="Genomic_DNA"/>
</dbReference>
<evidence type="ECO:0000313" key="1">
    <source>
        <dbReference type="EMBL" id="EQD59572.1"/>
    </source>
</evidence>
<dbReference type="Pfam" id="PF09999">
    <property type="entry name" value="DUF2240"/>
    <property type="match status" value="1"/>
</dbReference>
<dbReference type="InterPro" id="IPR018716">
    <property type="entry name" value="DUF2240"/>
</dbReference>
<comment type="caution">
    <text evidence="1">The sequence shown here is derived from an EMBL/GenBank/DDBJ whole genome shotgun (WGS) entry which is preliminary data.</text>
</comment>
<reference evidence="1" key="1">
    <citation type="submission" date="2013-08" db="EMBL/GenBank/DDBJ databases">
        <authorList>
            <person name="Mendez C."/>
            <person name="Richter M."/>
            <person name="Ferrer M."/>
            <person name="Sanchez J."/>
        </authorList>
    </citation>
    <scope>NUCLEOTIDE SEQUENCE</scope>
</reference>
<sequence>LSDRMLDYAASTGKVSKKEAIKMAGDFLRGMNYMDFETALLAILTDLGVDVSEFVREIT</sequence>
<gene>
    <name evidence="1" type="ORF">B2A_03913</name>
</gene>
<name>T1AQD9_9ZZZZ</name>
<dbReference type="AlphaFoldDB" id="T1AQD9"/>